<keyword evidence="3" id="KW-0479">Metal-binding</keyword>
<dbReference type="PANTHER" id="PTHR46193:SF21">
    <property type="entry name" value="SLL1138 PROTEIN"/>
    <property type="match status" value="1"/>
</dbReference>
<organism evidence="5 6">
    <name type="scientific">Pegethrix bostrychoides GSE-TBD4-15B</name>
    <dbReference type="NCBI Taxonomy" id="2839662"/>
    <lineage>
        <taxon>Bacteria</taxon>
        <taxon>Bacillati</taxon>
        <taxon>Cyanobacteriota</taxon>
        <taxon>Cyanophyceae</taxon>
        <taxon>Oculatellales</taxon>
        <taxon>Oculatellaceae</taxon>
        <taxon>Pegethrix</taxon>
    </lineage>
</organism>
<evidence type="ECO:0000256" key="2">
    <source>
        <dbReference type="ARBA" id="ARBA00006171"/>
    </source>
</evidence>
<dbReference type="Pfam" id="PF00702">
    <property type="entry name" value="Hydrolase"/>
    <property type="match status" value="1"/>
</dbReference>
<evidence type="ECO:0000313" key="5">
    <source>
        <dbReference type="EMBL" id="MBW4465561.1"/>
    </source>
</evidence>
<dbReference type="Proteomes" id="UP000707356">
    <property type="component" value="Unassembled WGS sequence"/>
</dbReference>
<protein>
    <submittedName>
        <fullName evidence="5">HAD family phosphatase</fullName>
    </submittedName>
</protein>
<dbReference type="InterPro" id="IPR023214">
    <property type="entry name" value="HAD_sf"/>
</dbReference>
<dbReference type="InterPro" id="IPR051600">
    <property type="entry name" value="Beta-PGM-like"/>
</dbReference>
<evidence type="ECO:0000256" key="1">
    <source>
        <dbReference type="ARBA" id="ARBA00001946"/>
    </source>
</evidence>
<dbReference type="Gene3D" id="1.10.150.240">
    <property type="entry name" value="Putative phosphatase, domain 2"/>
    <property type="match status" value="1"/>
</dbReference>
<dbReference type="Gene3D" id="3.40.50.1000">
    <property type="entry name" value="HAD superfamily/HAD-like"/>
    <property type="match status" value="1"/>
</dbReference>
<dbReference type="GO" id="GO:0046872">
    <property type="term" value="F:metal ion binding"/>
    <property type="evidence" value="ECO:0007669"/>
    <property type="project" value="UniProtKB-KW"/>
</dbReference>
<dbReference type="EMBL" id="JAHHHV010000049">
    <property type="protein sequence ID" value="MBW4465561.1"/>
    <property type="molecule type" value="Genomic_DNA"/>
</dbReference>
<gene>
    <name evidence="5" type="ORF">KME07_08985</name>
</gene>
<dbReference type="NCBIfam" id="TIGR01509">
    <property type="entry name" value="HAD-SF-IA-v3"/>
    <property type="match status" value="1"/>
</dbReference>
<reference evidence="5" key="2">
    <citation type="journal article" date="2022" name="Microbiol. Resour. Announc.">
        <title>Metagenome Sequencing to Explore Phylogenomics of Terrestrial Cyanobacteria.</title>
        <authorList>
            <person name="Ward R.D."/>
            <person name="Stajich J.E."/>
            <person name="Johansen J.R."/>
            <person name="Huntemann M."/>
            <person name="Clum A."/>
            <person name="Foster B."/>
            <person name="Foster B."/>
            <person name="Roux S."/>
            <person name="Palaniappan K."/>
            <person name="Varghese N."/>
            <person name="Mukherjee S."/>
            <person name="Reddy T.B.K."/>
            <person name="Daum C."/>
            <person name="Copeland A."/>
            <person name="Chen I.A."/>
            <person name="Ivanova N.N."/>
            <person name="Kyrpides N.C."/>
            <person name="Shapiro N."/>
            <person name="Eloe-Fadrosh E.A."/>
            <person name="Pietrasiak N."/>
        </authorList>
    </citation>
    <scope>NUCLEOTIDE SEQUENCE</scope>
    <source>
        <strain evidence="5">GSE-TBD4-15B</strain>
    </source>
</reference>
<accession>A0A951P9F8</accession>
<dbReference type="AlphaFoldDB" id="A0A951P9F8"/>
<dbReference type="PANTHER" id="PTHR46193">
    <property type="entry name" value="6-PHOSPHOGLUCONATE PHOSPHATASE"/>
    <property type="match status" value="1"/>
</dbReference>
<reference evidence="5" key="1">
    <citation type="submission" date="2021-05" db="EMBL/GenBank/DDBJ databases">
        <authorList>
            <person name="Pietrasiak N."/>
            <person name="Ward R."/>
            <person name="Stajich J.E."/>
            <person name="Kurbessoian T."/>
        </authorList>
    </citation>
    <scope>NUCLEOTIDE SEQUENCE</scope>
    <source>
        <strain evidence="5">GSE-TBD4-15B</strain>
    </source>
</reference>
<evidence type="ECO:0000256" key="4">
    <source>
        <dbReference type="ARBA" id="ARBA00022842"/>
    </source>
</evidence>
<dbReference type="PRINTS" id="PR00413">
    <property type="entry name" value="HADHALOGNASE"/>
</dbReference>
<dbReference type="SFLD" id="SFLDS00003">
    <property type="entry name" value="Haloacid_Dehalogenase"/>
    <property type="match status" value="1"/>
</dbReference>
<dbReference type="SFLD" id="SFLDG01129">
    <property type="entry name" value="C1.5:_HAD__Beta-PGM__Phosphata"/>
    <property type="match status" value="1"/>
</dbReference>
<comment type="similarity">
    <text evidence="2">Belongs to the HAD-like hydrolase superfamily. CbbY/CbbZ/Gph/YieH family.</text>
</comment>
<proteinExistence type="inferred from homology"/>
<name>A0A951P9F8_9CYAN</name>
<comment type="cofactor">
    <cofactor evidence="1">
        <name>Mg(2+)</name>
        <dbReference type="ChEBI" id="CHEBI:18420"/>
    </cofactor>
</comment>
<keyword evidence="4" id="KW-0460">Magnesium</keyword>
<sequence>MVLKAVLFDFNGVLINDEPLHSKLLEQILIAENLRPNPDEFREVCLGRSDRACLSELLARRGRVVAADYLDKLIIKKSQAYLQQIAAIERLPSYAGLKDFIFQLKAAGIVMAVVSGAVRSEIELVLQRLDLAQQFAVIVAGDEIWQSKPDPAGYLLAVQRLNQRDPALQLQPAECLVIEDSFAGIAAGKAAGMQVVGVANSYPFHMMQRLSNWAVDYLSELELERIQQVFTGKTSLLSDAEG</sequence>
<comment type="caution">
    <text evidence="5">The sequence shown here is derived from an EMBL/GenBank/DDBJ whole genome shotgun (WGS) entry which is preliminary data.</text>
</comment>
<evidence type="ECO:0000256" key="3">
    <source>
        <dbReference type="ARBA" id="ARBA00022723"/>
    </source>
</evidence>
<dbReference type="InterPro" id="IPR023198">
    <property type="entry name" value="PGP-like_dom2"/>
</dbReference>
<evidence type="ECO:0000313" key="6">
    <source>
        <dbReference type="Proteomes" id="UP000707356"/>
    </source>
</evidence>
<dbReference type="GO" id="GO:0003824">
    <property type="term" value="F:catalytic activity"/>
    <property type="evidence" value="ECO:0007669"/>
    <property type="project" value="UniProtKB-ARBA"/>
</dbReference>
<dbReference type="SUPFAM" id="SSF56784">
    <property type="entry name" value="HAD-like"/>
    <property type="match status" value="1"/>
</dbReference>
<dbReference type="InterPro" id="IPR036412">
    <property type="entry name" value="HAD-like_sf"/>
</dbReference>
<dbReference type="InterPro" id="IPR006439">
    <property type="entry name" value="HAD-SF_hydro_IA"/>
</dbReference>